<evidence type="ECO:0000313" key="2">
    <source>
        <dbReference type="EMBL" id="GKV31016.1"/>
    </source>
</evidence>
<accession>A0AAV5L214</accession>
<evidence type="ECO:0000256" key="1">
    <source>
        <dbReference type="SAM" id="MobiDB-lite"/>
    </source>
</evidence>
<name>A0AAV5L214_9ROSI</name>
<reference evidence="2 3" key="1">
    <citation type="journal article" date="2021" name="Commun. Biol.">
        <title>The genome of Shorea leprosula (Dipterocarpaceae) highlights the ecological relevance of drought in aseasonal tropical rainforests.</title>
        <authorList>
            <person name="Ng K.K.S."/>
            <person name="Kobayashi M.J."/>
            <person name="Fawcett J.A."/>
            <person name="Hatakeyama M."/>
            <person name="Paape T."/>
            <person name="Ng C.H."/>
            <person name="Ang C.C."/>
            <person name="Tnah L.H."/>
            <person name="Lee C.T."/>
            <person name="Nishiyama T."/>
            <person name="Sese J."/>
            <person name="O'Brien M.J."/>
            <person name="Copetti D."/>
            <person name="Mohd Noor M.I."/>
            <person name="Ong R.C."/>
            <person name="Putra M."/>
            <person name="Sireger I.Z."/>
            <person name="Indrioko S."/>
            <person name="Kosugi Y."/>
            <person name="Izuno A."/>
            <person name="Isagi Y."/>
            <person name="Lee S.L."/>
            <person name="Shimizu K.K."/>
        </authorList>
    </citation>
    <scope>NUCLEOTIDE SEQUENCE [LARGE SCALE GENOMIC DNA]</scope>
    <source>
        <strain evidence="2">214</strain>
    </source>
</reference>
<protein>
    <submittedName>
        <fullName evidence="2">Uncharacterized protein</fullName>
    </submittedName>
</protein>
<dbReference type="AlphaFoldDB" id="A0AAV5L214"/>
<evidence type="ECO:0000313" key="3">
    <source>
        <dbReference type="Proteomes" id="UP001054252"/>
    </source>
</evidence>
<dbReference type="Proteomes" id="UP001054252">
    <property type="component" value="Unassembled WGS sequence"/>
</dbReference>
<comment type="caution">
    <text evidence="2">The sequence shown here is derived from an EMBL/GenBank/DDBJ whole genome shotgun (WGS) entry which is preliminary data.</text>
</comment>
<proteinExistence type="predicted"/>
<gene>
    <name evidence="2" type="ORF">SLEP1_g39763</name>
</gene>
<organism evidence="2 3">
    <name type="scientific">Rubroshorea leprosula</name>
    <dbReference type="NCBI Taxonomy" id="152421"/>
    <lineage>
        <taxon>Eukaryota</taxon>
        <taxon>Viridiplantae</taxon>
        <taxon>Streptophyta</taxon>
        <taxon>Embryophyta</taxon>
        <taxon>Tracheophyta</taxon>
        <taxon>Spermatophyta</taxon>
        <taxon>Magnoliopsida</taxon>
        <taxon>eudicotyledons</taxon>
        <taxon>Gunneridae</taxon>
        <taxon>Pentapetalae</taxon>
        <taxon>rosids</taxon>
        <taxon>malvids</taxon>
        <taxon>Malvales</taxon>
        <taxon>Dipterocarpaceae</taxon>
        <taxon>Rubroshorea</taxon>
    </lineage>
</organism>
<feature type="region of interest" description="Disordered" evidence="1">
    <location>
        <begin position="59"/>
        <end position="113"/>
    </location>
</feature>
<sequence length="127" mass="13582">MEHPLAANGILNTSVRNKFPSTLSNQSIKLIRHGLTPLRIFQGLTDTIENLLLPHARRPSPFSSPALVPPTPRSPAAAPLRRPCTRVPSPDPLLSRTSLAPHPLLTANQPCSAPNLLSAPRSPALCA</sequence>
<dbReference type="EMBL" id="BPVZ01000089">
    <property type="protein sequence ID" value="GKV31016.1"/>
    <property type="molecule type" value="Genomic_DNA"/>
</dbReference>
<keyword evidence="3" id="KW-1185">Reference proteome</keyword>